<feature type="domain" description="ABC transporter" evidence="8">
    <location>
        <begin position="350"/>
        <end position="590"/>
    </location>
</feature>
<dbReference type="PROSITE" id="PS51257">
    <property type="entry name" value="PROKAR_LIPOPROTEIN"/>
    <property type="match status" value="1"/>
</dbReference>
<dbReference type="Gene3D" id="1.20.1560.10">
    <property type="entry name" value="ABC transporter type 1, transmembrane domain"/>
    <property type="match status" value="2"/>
</dbReference>
<feature type="transmembrane region" description="Helical" evidence="7">
    <location>
        <begin position="245"/>
        <end position="267"/>
    </location>
</feature>
<evidence type="ECO:0000313" key="11">
    <source>
        <dbReference type="Proteomes" id="UP000078561"/>
    </source>
</evidence>
<dbReference type="OrthoDB" id="6500128at2759"/>
<dbReference type="InterPro" id="IPR027417">
    <property type="entry name" value="P-loop_NTPase"/>
</dbReference>
<evidence type="ECO:0000256" key="4">
    <source>
        <dbReference type="ARBA" id="ARBA00022840"/>
    </source>
</evidence>
<dbReference type="Pfam" id="PF00005">
    <property type="entry name" value="ABC_tran"/>
    <property type="match status" value="2"/>
</dbReference>
<dbReference type="PROSITE" id="PS50929">
    <property type="entry name" value="ABC_TM1F"/>
    <property type="match status" value="1"/>
</dbReference>
<dbReference type="PANTHER" id="PTHR43394:SF15">
    <property type="entry name" value="ALPHA-FACTOR-TRANSPORTING ATPASE"/>
    <property type="match status" value="1"/>
</dbReference>
<dbReference type="SUPFAM" id="SSF52540">
    <property type="entry name" value="P-loop containing nucleoside triphosphate hydrolases"/>
    <property type="match status" value="2"/>
</dbReference>
<dbReference type="Proteomes" id="UP000078561">
    <property type="component" value="Unassembled WGS sequence"/>
</dbReference>
<feature type="domain" description="ABC transporter" evidence="8">
    <location>
        <begin position="1055"/>
        <end position="1295"/>
    </location>
</feature>
<evidence type="ECO:0000256" key="2">
    <source>
        <dbReference type="ARBA" id="ARBA00022692"/>
    </source>
</evidence>
<feature type="transmembrane region" description="Helical" evidence="7">
    <location>
        <begin position="787"/>
        <end position="805"/>
    </location>
</feature>
<gene>
    <name evidence="10" type="primary">ABSGL_00215.1 scaffold 367</name>
</gene>
<dbReference type="GO" id="GO:0140359">
    <property type="term" value="F:ABC-type transporter activity"/>
    <property type="evidence" value="ECO:0007669"/>
    <property type="project" value="InterPro"/>
</dbReference>
<dbReference type="PROSITE" id="PS00211">
    <property type="entry name" value="ABC_TRANSPORTER_1"/>
    <property type="match status" value="1"/>
</dbReference>
<sequence length="1295" mass="143773">MCKNLISTLNRYQIAYTLYLGCACSLLTGVAHPLAATWSSQVLELIVNEKQRTDIDGEINRLCISFILFGIAVMVVSSLGRASWLLVSESWTQGVRLLFLEHTLSSPSKRSNSDATGIELINNIAGIGTTGALCLSSLLHTASSCVTSIAVCFIHSAKLTLVILSLIPLMVLVTIGFARMARSSEQQRWTSFLYLNSLTLNAVSHATTLRQLAIHDNYLTLFKRAQEAFVKFHNRWCHFPAARTGVVELLSCGIFMIGFWYGALLVAGPGSLVAIQDVIVVLYNCLFLLFSLQRVQPILTWFELNSSQLSRLDQMCSPACQTALCQHSSLGSSIGTPNLSESREQSDNHIELQNVFFGYGQQSPVLRNLNLVIPRGKITLIHGAVGSGKSTLLKLMNGELSPLQGKMLMDGSDMDHTLLATSCCLSSRGIVDFDPLFFEETVFRNISFGRHDFWNVTLNQVIQVCQLVGLHDTINQWPLKYATVLYRNALSLSSSQRKQMAIARALIQDPDILFMDEPTSSVDEALNRMLFKTIGSVRAGKTTVIISHRLDGVVEIADKVIDMALLMDPANTTPSTRSSTDTKEVIVDMALPDDNILYERPLIKRRTIRQSLLSMMKVMHSDTALLDDLGNNEGRYQHYICDNLDVYYYHHQNHRQANIVAAPSNTAIAFPSPTATKSRRITSAGAAIDTQDDMTATPRFDSLPSQSCHLASDSRSSLQVIGSGTNQRFWWISYAWNHKRLYESVLVLYVLCLGQGILVPFYSSALSKLLASYSQLLDHDTATFQRSLVPVIGFSAAKALLSWLTQWYQRTSGKRCVTQLQYDMMQQLVAPTSSLASLNQAFSNSMGSLSKTQTANHSDDNSLVWWHLQLVQKYPSALDWLLTRCISQNLIAICVLLASTVTSLYECWKLTLVALSVTLSILAAAAVIKKSGSSKYHLPYKKSQNEGDKLIDESSFDPRSFDANTRYGTQLVRWREFDSHSIVVVWLLMIFMGSCHGQVMSTVSSWSQMKDQFAAMKTGLAQGRSSSLHRSRENELYVDGGFGGMTSSPKTIKSVCAAELFRVSLQFDNIKVLSDVSIRIPNGKWIGLMGKSGSGKTMVLQALLYTHGRHQNGQIFVGGQPIVTNMLSRQEQERHIVNWRQKFGMVDQDPRFFPISIHDNVALGSGKCIFSFDPSRAQVQHACQLANIHDHIISLPDGYDTLLDKGGTSFSSGQQRLLALARALIREPKLLLLDDITSALDNTGLRLVHRTLKQLVANGTSILMVSHNSLMLESTDQVYEMDQGRVVKKGQYGYL</sequence>
<evidence type="ECO:0000259" key="9">
    <source>
        <dbReference type="PROSITE" id="PS50929"/>
    </source>
</evidence>
<keyword evidence="2 7" id="KW-0812">Transmembrane</keyword>
<feature type="transmembrane region" description="Helical" evidence="7">
    <location>
        <begin position="14"/>
        <end position="38"/>
    </location>
</feature>
<protein>
    <recommendedName>
        <fullName evidence="12">ABC transporter domain-containing protein</fullName>
    </recommendedName>
</protein>
<dbReference type="InParanoid" id="A0A168KLM7"/>
<feature type="transmembrane region" description="Helical" evidence="7">
    <location>
        <begin position="910"/>
        <end position="928"/>
    </location>
</feature>
<feature type="transmembrane region" description="Helical" evidence="7">
    <location>
        <begin position="59"/>
        <end position="76"/>
    </location>
</feature>
<organism evidence="10">
    <name type="scientific">Absidia glauca</name>
    <name type="common">Pin mould</name>
    <dbReference type="NCBI Taxonomy" id="4829"/>
    <lineage>
        <taxon>Eukaryota</taxon>
        <taxon>Fungi</taxon>
        <taxon>Fungi incertae sedis</taxon>
        <taxon>Mucoromycota</taxon>
        <taxon>Mucoromycotina</taxon>
        <taxon>Mucoromycetes</taxon>
        <taxon>Mucorales</taxon>
        <taxon>Cunninghamellaceae</taxon>
        <taxon>Absidia</taxon>
    </lineage>
</organism>
<keyword evidence="5 7" id="KW-1133">Transmembrane helix</keyword>
<dbReference type="InterPro" id="IPR003593">
    <property type="entry name" value="AAA+_ATPase"/>
</dbReference>
<evidence type="ECO:0000256" key="7">
    <source>
        <dbReference type="SAM" id="Phobius"/>
    </source>
</evidence>
<dbReference type="Gene3D" id="3.40.50.300">
    <property type="entry name" value="P-loop containing nucleotide triphosphate hydrolases"/>
    <property type="match status" value="2"/>
</dbReference>
<reference evidence="10" key="1">
    <citation type="submission" date="2016-04" db="EMBL/GenBank/DDBJ databases">
        <authorList>
            <person name="Evans L.H."/>
            <person name="Alamgir A."/>
            <person name="Owens N."/>
            <person name="Weber N.D."/>
            <person name="Virtaneva K."/>
            <person name="Barbian K."/>
            <person name="Babar A."/>
            <person name="Rosenke K."/>
        </authorList>
    </citation>
    <scope>NUCLEOTIDE SEQUENCE [LARGE SCALE GENOMIC DNA]</scope>
    <source>
        <strain evidence="10">CBS 101.48</strain>
    </source>
</reference>
<dbReference type="EMBL" id="LT550056">
    <property type="protein sequence ID" value="SAL94921.1"/>
    <property type="molecule type" value="Genomic_DNA"/>
</dbReference>
<dbReference type="GO" id="GO:0016887">
    <property type="term" value="F:ATP hydrolysis activity"/>
    <property type="evidence" value="ECO:0007669"/>
    <property type="project" value="InterPro"/>
</dbReference>
<dbReference type="InterPro" id="IPR039421">
    <property type="entry name" value="Type_1_exporter"/>
</dbReference>
<accession>A0A168KLM7</accession>
<proteinExistence type="predicted"/>
<dbReference type="SUPFAM" id="SSF90123">
    <property type="entry name" value="ABC transporter transmembrane region"/>
    <property type="match status" value="2"/>
</dbReference>
<dbReference type="Pfam" id="PF00664">
    <property type="entry name" value="ABC_membrane"/>
    <property type="match status" value="1"/>
</dbReference>
<dbReference type="InterPro" id="IPR017871">
    <property type="entry name" value="ABC_transporter-like_CS"/>
</dbReference>
<name>A0A168KLM7_ABSGL</name>
<evidence type="ECO:0000256" key="3">
    <source>
        <dbReference type="ARBA" id="ARBA00022741"/>
    </source>
</evidence>
<feature type="transmembrane region" description="Helical" evidence="7">
    <location>
        <begin position="881"/>
        <end position="904"/>
    </location>
</feature>
<evidence type="ECO:0000313" key="10">
    <source>
        <dbReference type="EMBL" id="SAL94921.1"/>
    </source>
</evidence>
<evidence type="ECO:0000256" key="5">
    <source>
        <dbReference type="ARBA" id="ARBA00022989"/>
    </source>
</evidence>
<evidence type="ECO:0000259" key="8">
    <source>
        <dbReference type="PROSITE" id="PS50893"/>
    </source>
</evidence>
<feature type="transmembrane region" description="Helical" evidence="7">
    <location>
        <begin position="746"/>
        <end position="767"/>
    </location>
</feature>
<dbReference type="InterPro" id="IPR011527">
    <property type="entry name" value="ABC1_TM_dom"/>
</dbReference>
<comment type="subcellular location">
    <subcellularLocation>
        <location evidence="1">Membrane</location>
        <topology evidence="1">Multi-pass membrane protein</topology>
    </subcellularLocation>
</comment>
<evidence type="ECO:0000256" key="6">
    <source>
        <dbReference type="ARBA" id="ARBA00023136"/>
    </source>
</evidence>
<feature type="domain" description="ABC transmembrane type-1" evidence="9">
    <location>
        <begin position="20"/>
        <end position="295"/>
    </location>
</feature>
<feature type="transmembrane region" description="Helical" evidence="7">
    <location>
        <begin position="273"/>
        <end position="292"/>
    </location>
</feature>
<evidence type="ECO:0000256" key="1">
    <source>
        <dbReference type="ARBA" id="ARBA00004141"/>
    </source>
</evidence>
<keyword evidence="3" id="KW-0547">Nucleotide-binding</keyword>
<feature type="transmembrane region" description="Helical" evidence="7">
    <location>
        <begin position="159"/>
        <end position="178"/>
    </location>
</feature>
<evidence type="ECO:0008006" key="12">
    <source>
        <dbReference type="Google" id="ProtNLM"/>
    </source>
</evidence>
<dbReference type="STRING" id="4829.A0A168KLM7"/>
<keyword evidence="6 7" id="KW-0472">Membrane</keyword>
<feature type="transmembrane region" description="Helical" evidence="7">
    <location>
        <begin position="982"/>
        <end position="1000"/>
    </location>
</feature>
<dbReference type="PROSITE" id="PS50893">
    <property type="entry name" value="ABC_TRANSPORTER_2"/>
    <property type="match status" value="2"/>
</dbReference>
<dbReference type="SMART" id="SM00382">
    <property type="entry name" value="AAA"/>
    <property type="match status" value="2"/>
</dbReference>
<dbReference type="InterPro" id="IPR036640">
    <property type="entry name" value="ABC1_TM_sf"/>
</dbReference>
<keyword evidence="4" id="KW-0067">ATP-binding</keyword>
<dbReference type="InterPro" id="IPR003439">
    <property type="entry name" value="ABC_transporter-like_ATP-bd"/>
</dbReference>
<dbReference type="GO" id="GO:0016020">
    <property type="term" value="C:membrane"/>
    <property type="evidence" value="ECO:0007669"/>
    <property type="project" value="UniProtKB-SubCell"/>
</dbReference>
<dbReference type="PANTHER" id="PTHR43394">
    <property type="entry name" value="ATP-DEPENDENT PERMEASE MDL1, MITOCHONDRIAL"/>
    <property type="match status" value="1"/>
</dbReference>
<keyword evidence="11" id="KW-1185">Reference proteome</keyword>
<dbReference type="GO" id="GO:0005524">
    <property type="term" value="F:ATP binding"/>
    <property type="evidence" value="ECO:0007669"/>
    <property type="project" value="UniProtKB-KW"/>
</dbReference>